<evidence type="ECO:0000313" key="2">
    <source>
        <dbReference type="EMBL" id="QMV75636.1"/>
    </source>
</evidence>
<keyword evidence="3" id="KW-1185">Reference proteome</keyword>
<dbReference type="AlphaFoldDB" id="A0A7G5ENR1"/>
<feature type="signal peptide" evidence="1">
    <location>
        <begin position="1"/>
        <end position="29"/>
    </location>
</feature>
<evidence type="ECO:0000313" key="3">
    <source>
        <dbReference type="Proteomes" id="UP000515240"/>
    </source>
</evidence>
<proteinExistence type="predicted"/>
<organism evidence="2 3">
    <name type="scientific">Comamonas piscis</name>
    <dbReference type="NCBI Taxonomy" id="1562974"/>
    <lineage>
        <taxon>Bacteria</taxon>
        <taxon>Pseudomonadati</taxon>
        <taxon>Pseudomonadota</taxon>
        <taxon>Betaproteobacteria</taxon>
        <taxon>Burkholderiales</taxon>
        <taxon>Comamonadaceae</taxon>
        <taxon>Comamonas</taxon>
    </lineage>
</organism>
<keyword evidence="1" id="KW-0732">Signal</keyword>
<evidence type="ECO:0000256" key="1">
    <source>
        <dbReference type="SAM" id="SignalP"/>
    </source>
</evidence>
<feature type="chain" id="PRO_5028959880" description="Lipoprotein" evidence="1">
    <location>
        <begin position="30"/>
        <end position="164"/>
    </location>
</feature>
<evidence type="ECO:0008006" key="4">
    <source>
        <dbReference type="Google" id="ProtNLM"/>
    </source>
</evidence>
<dbReference type="KEGG" id="cpis:HS961_04730"/>
<accession>A0A7G5ENR1</accession>
<protein>
    <recommendedName>
        <fullName evidence="4">Lipoprotein</fullName>
    </recommendedName>
</protein>
<dbReference type="RefSeq" id="WP_182328133.1">
    <property type="nucleotide sequence ID" value="NZ_CP058554.1"/>
</dbReference>
<dbReference type="Proteomes" id="UP000515240">
    <property type="component" value="Chromosome"/>
</dbReference>
<dbReference type="EMBL" id="CP058554">
    <property type="protein sequence ID" value="QMV75636.1"/>
    <property type="molecule type" value="Genomic_DNA"/>
</dbReference>
<reference evidence="2 3" key="1">
    <citation type="journal article" date="2020" name="G3 (Bethesda)">
        <title>CeMbio - The Caenorhabditis elegans Microbiome Resource.</title>
        <authorList>
            <person name="Dirksen P."/>
            <person name="Assie A."/>
            <person name="Zimmermann J."/>
            <person name="Zhang F."/>
            <person name="Tietje A.M."/>
            <person name="Marsh S.A."/>
            <person name="Felix M.A."/>
            <person name="Shapira M."/>
            <person name="Kaleta C."/>
            <person name="Schulenburg H."/>
            <person name="Samuel B."/>
        </authorList>
    </citation>
    <scope>NUCLEOTIDE SEQUENCE [LARGE SCALE GENOMIC DNA]</scope>
    <source>
        <strain evidence="2 3">BIGb0172</strain>
    </source>
</reference>
<sequence length="164" mass="15528">MSASRFSLSPYRRVAAAVAMAVLSVAALSACSPYVGVGIPVGPFSVGVGVGSGGVSAGVGTGVGPVGVGVGVNQRGQVTGNAGVGVGTSVGGAQVGVGVGTGTVLYDPAAPASAPAAAPAMPQAQPGVVVPGAVNPPSGEHDATLQWRGADGQLVPDCRINNRC</sequence>
<gene>
    <name evidence="2" type="ORF">HS961_04730</name>
</gene>
<name>A0A7G5ENR1_9BURK</name>
<dbReference type="PROSITE" id="PS51257">
    <property type="entry name" value="PROKAR_LIPOPROTEIN"/>
    <property type="match status" value="1"/>
</dbReference>